<evidence type="ECO:0000256" key="1">
    <source>
        <dbReference type="SAM" id="MobiDB-lite"/>
    </source>
</evidence>
<dbReference type="RefSeq" id="WP_096800901.1">
    <property type="nucleotide sequence ID" value="NZ_CP023564.1"/>
</dbReference>
<dbReference type="Proteomes" id="UP000217889">
    <property type="component" value="Chromosome"/>
</dbReference>
<accession>A0A291H212</accession>
<feature type="region of interest" description="Disordered" evidence="1">
    <location>
        <begin position="1"/>
        <end position="68"/>
    </location>
</feature>
<dbReference type="KEGG" id="bgg:CFK41_02645"/>
<evidence type="ECO:0000313" key="3">
    <source>
        <dbReference type="Proteomes" id="UP000217889"/>
    </source>
</evidence>
<reference evidence="2 3" key="1">
    <citation type="journal article" date="2014" name="Int. J. Syst. Evol. Microbiol.">
        <title>Brachybacterium ginsengisoli sp. nov., isolated from soil of a ginseng field.</title>
        <authorList>
            <person name="Hoang V.A."/>
            <person name="Kim Y.J."/>
            <person name="Nguyen N.L."/>
            <person name="Yang D.C."/>
        </authorList>
    </citation>
    <scope>NUCLEOTIDE SEQUENCE [LARGE SCALE GENOMIC DNA]</scope>
    <source>
        <strain evidence="2 3">DCY80</strain>
    </source>
</reference>
<name>A0A291H212_9MICO</name>
<feature type="compositionally biased region" description="Basic and acidic residues" evidence="1">
    <location>
        <begin position="8"/>
        <end position="17"/>
    </location>
</feature>
<evidence type="ECO:0000313" key="2">
    <source>
        <dbReference type="EMBL" id="ATG56442.1"/>
    </source>
</evidence>
<dbReference type="EMBL" id="CP023564">
    <property type="protein sequence ID" value="ATG56442.1"/>
    <property type="molecule type" value="Genomic_DNA"/>
</dbReference>
<keyword evidence="3" id="KW-1185">Reference proteome</keyword>
<dbReference type="AlphaFoldDB" id="A0A291H212"/>
<protein>
    <submittedName>
        <fullName evidence="2">Uncharacterized protein</fullName>
    </submittedName>
</protein>
<feature type="compositionally biased region" description="Basic and acidic residues" evidence="1">
    <location>
        <begin position="36"/>
        <end position="60"/>
    </location>
</feature>
<proteinExistence type="predicted"/>
<organism evidence="2 3">
    <name type="scientific">Brachybacterium ginsengisoli</name>
    <dbReference type="NCBI Taxonomy" id="1331682"/>
    <lineage>
        <taxon>Bacteria</taxon>
        <taxon>Bacillati</taxon>
        <taxon>Actinomycetota</taxon>
        <taxon>Actinomycetes</taxon>
        <taxon>Micrococcales</taxon>
        <taxon>Dermabacteraceae</taxon>
        <taxon>Brachybacterium</taxon>
    </lineage>
</organism>
<gene>
    <name evidence="2" type="ORF">CFK41_02645</name>
</gene>
<dbReference type="OrthoDB" id="4794377at2"/>
<sequence>MTSTPMYHPDDETRPVAEDQGESHSTAQGPDDLVDEETKRLSEEEAAQHDDPREAQKAAGEDAGGYAH</sequence>